<dbReference type="GO" id="GO:0005975">
    <property type="term" value="P:carbohydrate metabolic process"/>
    <property type="evidence" value="ECO:0007669"/>
    <property type="project" value="InterPro"/>
</dbReference>
<dbReference type="EMBL" id="JAJEPV010000040">
    <property type="protein sequence ID" value="MCC2120669.1"/>
    <property type="molecule type" value="Genomic_DNA"/>
</dbReference>
<dbReference type="PANTHER" id="PTHR43002">
    <property type="entry name" value="GLYCOGEN DEBRANCHING ENZYME"/>
    <property type="match status" value="1"/>
</dbReference>
<evidence type="ECO:0000256" key="1">
    <source>
        <dbReference type="SAM" id="MobiDB-lite"/>
    </source>
</evidence>
<dbReference type="InterPro" id="IPR013780">
    <property type="entry name" value="Glyco_hydro_b"/>
</dbReference>
<comment type="caution">
    <text evidence="2">The sequence shown here is derived from an EMBL/GenBank/DDBJ whole genome shotgun (WGS) entry which is preliminary data.</text>
</comment>
<feature type="region of interest" description="Disordered" evidence="1">
    <location>
        <begin position="629"/>
        <end position="651"/>
    </location>
</feature>
<keyword evidence="3" id="KW-1185">Reference proteome</keyword>
<reference evidence="2 3" key="1">
    <citation type="submission" date="2021-10" db="EMBL/GenBank/DDBJ databases">
        <title>Anaerobic single-cell dispensing facilitates the cultivation of human gut bacteria.</title>
        <authorList>
            <person name="Afrizal A."/>
        </authorList>
    </citation>
    <scope>NUCLEOTIDE SEQUENCE [LARGE SCALE GENOMIC DNA]</scope>
    <source>
        <strain evidence="2 3">CLA-AA-H273</strain>
    </source>
</reference>
<gene>
    <name evidence="2" type="ORF">LKD75_13925</name>
</gene>
<dbReference type="SUPFAM" id="SSF51011">
    <property type="entry name" value="Glycosyl hydrolase domain"/>
    <property type="match status" value="1"/>
</dbReference>
<evidence type="ECO:0000313" key="3">
    <source>
        <dbReference type="Proteomes" id="UP001197795"/>
    </source>
</evidence>
<dbReference type="AlphaFoldDB" id="A0AAE3A3E5"/>
<dbReference type="RefSeq" id="WP_227733694.1">
    <property type="nucleotide sequence ID" value="NZ_JAJEPV010000040.1"/>
</dbReference>
<dbReference type="InterPro" id="IPR017853">
    <property type="entry name" value="GH"/>
</dbReference>
<proteinExistence type="predicted"/>
<dbReference type="SUPFAM" id="SSF51445">
    <property type="entry name" value="(Trans)glycosidases"/>
    <property type="match status" value="1"/>
</dbReference>
<organism evidence="2 3">
    <name type="scientific">Waltera acetigignens</name>
    <dbReference type="NCBI Taxonomy" id="2981769"/>
    <lineage>
        <taxon>Bacteria</taxon>
        <taxon>Bacillati</taxon>
        <taxon>Bacillota</taxon>
        <taxon>Clostridia</taxon>
        <taxon>Lachnospirales</taxon>
        <taxon>Lachnospiraceae</taxon>
        <taxon>Waltera</taxon>
    </lineage>
</organism>
<accession>A0AAE3A3E5</accession>
<dbReference type="Gene3D" id="3.20.20.80">
    <property type="entry name" value="Glycosidases"/>
    <property type="match status" value="2"/>
</dbReference>
<dbReference type="Proteomes" id="UP001197795">
    <property type="component" value="Unassembled WGS sequence"/>
</dbReference>
<dbReference type="Gene3D" id="2.60.40.1180">
    <property type="entry name" value="Golgi alpha-mannosidase II"/>
    <property type="match status" value="1"/>
</dbReference>
<name>A0AAE3A3E5_9FIRM</name>
<protein>
    <recommendedName>
        <fullName evidence="4">Glycogen operon protein</fullName>
    </recommendedName>
</protein>
<evidence type="ECO:0000313" key="2">
    <source>
        <dbReference type="EMBL" id="MCC2120669.1"/>
    </source>
</evidence>
<sequence>MTMTEKKHAIKPYPLGAHVEDGAIRFAYASGKKDCGIIIYDRKSGKKTHRVPFRQEERMGNVYCKYLELEPENVGYQFYEGERTVPDLHAQGFLRKPAYGKIRKPADRIAVFPNEDFDWEQDMHPMLPYEDSTCYCLHVRGFTMHASSQVTHRGTFAGVVEKLDYLQEIGVTTVEFQPVYEFDETPEKTVPKTSGELAAVAGEKNGEGKLPGYRVLNYWGYREGFYYAPKAAYAAGEDPAEEFRLMVKEFHKRKMEVILQFYFPRGMDAAEIGNILRFWVLSYHVDGFHLMGEGVPAQMLAGDPALSGTKLWHYSFDTEQLYDPAVKPEYRNLAEYRDDYLYTMRRFLKGDDNMLSGVLYEMRHIPANMGRIHYLSNYYGLTLMDMVSYDHKHNEANGEGNRDGNDYNCSWNCGEEGPSRRKKVQALRKKQLQNACCMLLLTQSTPLIFMGDEFGNSQQGNNNPYCQDNKITWLNWQDREKNAELLNFWKQMIAFRKAHPILHPVEELRILDSLSCGYPDLSYHGQNAWRPQTESYNRHVGIMYCGKYAKTPQGGEDSFLYVAMNMHWEPQKLAFPKLPKGMEWNLVLATEKAEDTLTVQEKEEQSREQTGIIAPRSIAVYEGVVMAASQDKEKKVSARSLKKKTDVAGER</sequence>
<evidence type="ECO:0008006" key="4">
    <source>
        <dbReference type="Google" id="ProtNLM"/>
    </source>
</evidence>